<gene>
    <name evidence="1" type="ORF">M947_05375</name>
</gene>
<proteinExistence type="predicted"/>
<accession>T0L0X3</accession>
<dbReference type="AlphaFoldDB" id="T0L0X3"/>
<organism evidence="1 2">
    <name type="scientific">Sulfurimonas hongkongensis</name>
    <dbReference type="NCBI Taxonomy" id="1172190"/>
    <lineage>
        <taxon>Bacteria</taxon>
        <taxon>Pseudomonadati</taxon>
        <taxon>Campylobacterota</taxon>
        <taxon>Epsilonproteobacteria</taxon>
        <taxon>Campylobacterales</taxon>
        <taxon>Sulfurimonadaceae</taxon>
        <taxon>Sulfurimonas</taxon>
    </lineage>
</organism>
<dbReference type="Proteomes" id="UP000015520">
    <property type="component" value="Unassembled WGS sequence"/>
</dbReference>
<evidence type="ECO:0000313" key="1">
    <source>
        <dbReference type="EMBL" id="EQB39423.1"/>
    </source>
</evidence>
<dbReference type="RefSeq" id="WP_021287343.1">
    <property type="nucleotide sequence ID" value="NZ_AUPZ01000007.1"/>
</dbReference>
<dbReference type="PATRIC" id="fig|1172190.3.peg.1047"/>
<sequence>MLSDAKEKLEMELDKYLRDVGEATPYYPGMSVLSSELYKKQLKEASELIKKENKADANNFELYLDTIIVNMHTKVKKYKKSIYFDNEKIKDIENQGYTIVFYIDEKKGKYVLLGLVKSKATS</sequence>
<name>T0L0X3_9BACT</name>
<keyword evidence="2" id="KW-1185">Reference proteome</keyword>
<dbReference type="STRING" id="1172190.M947_05375"/>
<reference evidence="1 2" key="1">
    <citation type="submission" date="2013-07" db="EMBL/GenBank/DDBJ databases">
        <title>Sulfurimonas hongkongensis AST-10 Genome Sequencing.</title>
        <authorList>
            <person name="Cai L."/>
            <person name="Zhang T."/>
        </authorList>
    </citation>
    <scope>NUCLEOTIDE SEQUENCE [LARGE SCALE GENOMIC DNA]</scope>
    <source>
        <strain evidence="1 2">AST-10</strain>
    </source>
</reference>
<evidence type="ECO:0000313" key="2">
    <source>
        <dbReference type="Proteomes" id="UP000015520"/>
    </source>
</evidence>
<dbReference type="EMBL" id="AUPZ01000007">
    <property type="protein sequence ID" value="EQB39423.1"/>
    <property type="molecule type" value="Genomic_DNA"/>
</dbReference>
<comment type="caution">
    <text evidence="1">The sequence shown here is derived from an EMBL/GenBank/DDBJ whole genome shotgun (WGS) entry which is preliminary data.</text>
</comment>
<protein>
    <submittedName>
        <fullName evidence="1">Uncharacterized protein</fullName>
    </submittedName>
</protein>